<dbReference type="InterPro" id="IPR051593">
    <property type="entry name" value="Ergosterol_Biosynth_ERG27"/>
</dbReference>
<evidence type="ECO:0000313" key="8">
    <source>
        <dbReference type="Proteomes" id="UP000241462"/>
    </source>
</evidence>
<dbReference type="Gene3D" id="3.40.50.720">
    <property type="entry name" value="NAD(P)-binding Rossmann-like Domain"/>
    <property type="match status" value="1"/>
</dbReference>
<dbReference type="GO" id="GO:0005789">
    <property type="term" value="C:endoplasmic reticulum membrane"/>
    <property type="evidence" value="ECO:0007669"/>
    <property type="project" value="TreeGrafter"/>
</dbReference>
<evidence type="ECO:0000256" key="5">
    <source>
        <dbReference type="ARBA" id="ARBA00023098"/>
    </source>
</evidence>
<dbReference type="GO" id="GO:0006696">
    <property type="term" value="P:ergosterol biosynthetic process"/>
    <property type="evidence" value="ECO:0007669"/>
    <property type="project" value="TreeGrafter"/>
</dbReference>
<dbReference type="GO" id="GO:0000253">
    <property type="term" value="F:3-beta-hydroxysteroid 3-dehydrogenase (NADP+) activity"/>
    <property type="evidence" value="ECO:0007669"/>
    <property type="project" value="TreeGrafter"/>
</dbReference>
<organism evidence="7 8">
    <name type="scientific">Coniella lustricola</name>
    <dbReference type="NCBI Taxonomy" id="2025994"/>
    <lineage>
        <taxon>Eukaryota</taxon>
        <taxon>Fungi</taxon>
        <taxon>Dikarya</taxon>
        <taxon>Ascomycota</taxon>
        <taxon>Pezizomycotina</taxon>
        <taxon>Sordariomycetes</taxon>
        <taxon>Sordariomycetidae</taxon>
        <taxon>Diaporthales</taxon>
        <taxon>Schizoparmaceae</taxon>
        <taxon>Coniella</taxon>
    </lineage>
</organism>
<evidence type="ECO:0000256" key="1">
    <source>
        <dbReference type="ARBA" id="ARBA00022516"/>
    </source>
</evidence>
<dbReference type="PANTHER" id="PTHR43647:SF1">
    <property type="entry name" value="3-KETO-STEROID REDUCTASE ERG27"/>
    <property type="match status" value="1"/>
</dbReference>
<dbReference type="GO" id="GO:0005811">
    <property type="term" value="C:lipid droplet"/>
    <property type="evidence" value="ECO:0007669"/>
    <property type="project" value="TreeGrafter"/>
</dbReference>
<proteinExistence type="inferred from homology"/>
<keyword evidence="1" id="KW-0444">Lipid biosynthesis</keyword>
<dbReference type="STRING" id="2025994.A0A2T2ZTX3"/>
<dbReference type="InParanoid" id="A0A2T2ZTX3"/>
<keyword evidence="4" id="KW-0560">Oxidoreductase</keyword>
<gene>
    <name evidence="7" type="ORF">BD289DRAFT_456923</name>
</gene>
<comment type="similarity">
    <text evidence="6">Belongs to the short-chain dehydrogenases/reductases (SDR) family. ERG27 subfamily.</text>
</comment>
<dbReference type="Proteomes" id="UP000241462">
    <property type="component" value="Unassembled WGS sequence"/>
</dbReference>
<reference evidence="7 8" key="1">
    <citation type="journal article" date="2018" name="Mycol. Prog.">
        <title>Coniella lustricola, a new species from submerged detritus.</title>
        <authorList>
            <person name="Raudabaugh D.B."/>
            <person name="Iturriaga T."/>
            <person name="Carver A."/>
            <person name="Mondo S."/>
            <person name="Pangilinan J."/>
            <person name="Lipzen A."/>
            <person name="He G."/>
            <person name="Amirebrahimi M."/>
            <person name="Grigoriev I.V."/>
            <person name="Miller A.N."/>
        </authorList>
    </citation>
    <scope>NUCLEOTIDE SEQUENCE [LARGE SCALE GENOMIC DNA]</scope>
    <source>
        <strain evidence="7 8">B22-T-1</strain>
    </source>
</reference>
<dbReference type="SUPFAM" id="SSF51735">
    <property type="entry name" value="NAD(P)-binding Rossmann-fold domains"/>
    <property type="match status" value="1"/>
</dbReference>
<evidence type="ECO:0000256" key="6">
    <source>
        <dbReference type="ARBA" id="ARBA00023593"/>
    </source>
</evidence>
<dbReference type="EMBL" id="KZ678698">
    <property type="protein sequence ID" value="PSR76633.1"/>
    <property type="molecule type" value="Genomic_DNA"/>
</dbReference>
<dbReference type="AlphaFoldDB" id="A0A2T2ZTX3"/>
<keyword evidence="5" id="KW-0443">Lipid metabolism</keyword>
<accession>A0A2T2ZTX3</accession>
<keyword evidence="8" id="KW-1185">Reference proteome</keyword>
<protein>
    <submittedName>
        <fullName evidence="7">3-keto steroid reductase-like protein</fullName>
    </submittedName>
</protein>
<sequence>MAKAPWEAVPAHDTVFVLVTGANSGIGLGICERLIDDFLATRSLTSHLVVLPTTRSRSKSAETIALLRKHVVRAASSKTLVARGVTDPQDVISRIHISSVQLDLCDLSSVRRAAGQLVSSTVSFEGLGDLKLPRLDAVIFNAGIGGWSHISWLGFAWDMITRGWVQATTRPTFKRSTPGLTVAPLPGLQETMGLVFCANVFGHYLLGHYILPLITRPTSAAGQSDDNSANLPSGRIIWQSSVDPTFCHFSLDDIQCLRNPTAYESSKILTDVLCLTAELPSVVPQSARYLASAPPSIPTAAVSKPKLYVAHPGVVATTMFPLHFTLMWAYILGVTLSRWLGSPWHPVTPYKGGSATVWLALTSQAELDAEEAERCKWGSCTDFWGNSMVKKTEVDMWGWEGKAISASDMAQEDAGLIRVLKKSTGRSFNAQMPTKESITRFEETGAKCWAEMEKLRVEWETKMAEAES</sequence>
<dbReference type="FunCoup" id="A0A2T2ZTX3">
    <property type="interactions" value="133"/>
</dbReference>
<evidence type="ECO:0000256" key="3">
    <source>
        <dbReference type="ARBA" id="ARBA00022955"/>
    </source>
</evidence>
<dbReference type="OrthoDB" id="9989144at2759"/>
<name>A0A2T2ZTX3_9PEZI</name>
<dbReference type="GO" id="GO:0005741">
    <property type="term" value="C:mitochondrial outer membrane"/>
    <property type="evidence" value="ECO:0007669"/>
    <property type="project" value="TreeGrafter"/>
</dbReference>
<evidence type="ECO:0000256" key="4">
    <source>
        <dbReference type="ARBA" id="ARBA00023002"/>
    </source>
</evidence>
<dbReference type="PANTHER" id="PTHR43647">
    <property type="entry name" value="DEHYDROGENASE"/>
    <property type="match status" value="1"/>
</dbReference>
<evidence type="ECO:0000313" key="7">
    <source>
        <dbReference type="EMBL" id="PSR76633.1"/>
    </source>
</evidence>
<keyword evidence="2" id="KW-0521">NADP</keyword>
<evidence type="ECO:0000256" key="2">
    <source>
        <dbReference type="ARBA" id="ARBA00022857"/>
    </source>
</evidence>
<keyword evidence="3" id="KW-0752">Steroid biosynthesis</keyword>
<dbReference type="InterPro" id="IPR036291">
    <property type="entry name" value="NAD(P)-bd_dom_sf"/>
</dbReference>